<feature type="compositionally biased region" description="Basic and acidic residues" evidence="2">
    <location>
        <begin position="311"/>
        <end position="339"/>
    </location>
</feature>
<dbReference type="Proteomes" id="UP001642484">
    <property type="component" value="Unassembled WGS sequence"/>
</dbReference>
<reference evidence="3 4" key="1">
    <citation type="submission" date="2024-02" db="EMBL/GenBank/DDBJ databases">
        <authorList>
            <person name="Chen Y."/>
            <person name="Shah S."/>
            <person name="Dougan E. K."/>
            <person name="Thang M."/>
            <person name="Chan C."/>
        </authorList>
    </citation>
    <scope>NUCLEOTIDE SEQUENCE [LARGE SCALE GENOMIC DNA]</scope>
</reference>
<protein>
    <submittedName>
        <fullName evidence="3">Uncharacterized protein</fullName>
    </submittedName>
</protein>
<keyword evidence="1" id="KW-0175">Coiled coil</keyword>
<feature type="region of interest" description="Disordered" evidence="2">
    <location>
        <begin position="217"/>
        <end position="248"/>
    </location>
</feature>
<evidence type="ECO:0000256" key="2">
    <source>
        <dbReference type="SAM" id="MobiDB-lite"/>
    </source>
</evidence>
<feature type="region of interest" description="Disordered" evidence="2">
    <location>
        <begin position="297"/>
        <end position="356"/>
    </location>
</feature>
<sequence length="356" mass="39575">MDMATQFQKLHDILSSKVDVRDLEALANATKELQTAVALKVGPQPLQEIRSILRDMQLKLDLKVDVPVAEDLQAALNRVQSQLTQKAPAQEFREAASSIHSLRANLDGKVDFALLSELRVKVQVLEQSLEKKTETKDIPDLSGLKEAMNQKAERRQVTELFGMVERLQQELHFSLENDRAAFRRDLEARVEKMDQLERDLQNAMVCVESLTSKVDATPRLADASSPKGTASPTSERGSSPASPRPSGELREVMKALDGKADRSEIQELSATLAEQQQAAEAAVRQVSDLELQLRSARAARVRRAVAAPGGRSDRGDRRPSEAKDSLLRKVDRGEIEDRPLSLQSSRSWSGERDEKI</sequence>
<evidence type="ECO:0000313" key="3">
    <source>
        <dbReference type="EMBL" id="CAK8999875.1"/>
    </source>
</evidence>
<organism evidence="3 4">
    <name type="scientific">Durusdinium trenchii</name>
    <dbReference type="NCBI Taxonomy" id="1381693"/>
    <lineage>
        <taxon>Eukaryota</taxon>
        <taxon>Sar</taxon>
        <taxon>Alveolata</taxon>
        <taxon>Dinophyceae</taxon>
        <taxon>Suessiales</taxon>
        <taxon>Symbiodiniaceae</taxon>
        <taxon>Durusdinium</taxon>
    </lineage>
</organism>
<evidence type="ECO:0000256" key="1">
    <source>
        <dbReference type="SAM" id="Coils"/>
    </source>
</evidence>
<name>A0ABP0IER4_9DINO</name>
<feature type="compositionally biased region" description="Low complexity" evidence="2">
    <location>
        <begin position="234"/>
        <end position="246"/>
    </location>
</feature>
<evidence type="ECO:0000313" key="4">
    <source>
        <dbReference type="Proteomes" id="UP001642484"/>
    </source>
</evidence>
<accession>A0ABP0IER4</accession>
<proteinExistence type="predicted"/>
<feature type="coiled-coil region" evidence="1">
    <location>
        <begin position="179"/>
        <end position="213"/>
    </location>
</feature>
<gene>
    <name evidence="3" type="ORF">CCMP2556_LOCUS5835</name>
</gene>
<dbReference type="EMBL" id="CAXAMN010002492">
    <property type="protein sequence ID" value="CAK8999875.1"/>
    <property type="molecule type" value="Genomic_DNA"/>
</dbReference>
<comment type="caution">
    <text evidence="3">The sequence shown here is derived from an EMBL/GenBank/DDBJ whole genome shotgun (WGS) entry which is preliminary data.</text>
</comment>
<keyword evidence="4" id="KW-1185">Reference proteome</keyword>